<protein>
    <submittedName>
        <fullName evidence="2">Uncharacterized protein</fullName>
    </submittedName>
</protein>
<gene>
    <name evidence="2" type="ORF">SAMN06893096_103154</name>
</gene>
<dbReference type="OrthoDB" id="9909709at2"/>
<evidence type="ECO:0000256" key="1">
    <source>
        <dbReference type="SAM" id="SignalP"/>
    </source>
</evidence>
<evidence type="ECO:0000313" key="2">
    <source>
        <dbReference type="EMBL" id="SNS30883.1"/>
    </source>
</evidence>
<keyword evidence="3" id="KW-1185">Reference proteome</keyword>
<evidence type="ECO:0000313" key="3">
    <source>
        <dbReference type="Proteomes" id="UP000198373"/>
    </source>
</evidence>
<keyword evidence="1" id="KW-0732">Signal</keyword>
<dbReference type="AlphaFoldDB" id="A0A239DGJ2"/>
<accession>A0A239DGJ2</accession>
<dbReference type="EMBL" id="FZOO01000003">
    <property type="protein sequence ID" value="SNS30883.1"/>
    <property type="molecule type" value="Genomic_DNA"/>
</dbReference>
<organism evidence="2 3">
    <name type="scientific">Geodermatophilus pulveris</name>
    <dbReference type="NCBI Taxonomy" id="1564159"/>
    <lineage>
        <taxon>Bacteria</taxon>
        <taxon>Bacillati</taxon>
        <taxon>Actinomycetota</taxon>
        <taxon>Actinomycetes</taxon>
        <taxon>Geodermatophilales</taxon>
        <taxon>Geodermatophilaceae</taxon>
        <taxon>Geodermatophilus</taxon>
    </lineage>
</organism>
<sequence length="111" mass="11797">MANPEMNDQKPRKRLIATLLTFGLALGAVPALSAATSSGDVRVASADVTPSAQQTSDSADVARPMIWHLVIRIALTKAGCENIRRIMPNSGSLKCVKAGKVWVLIPKGMGW</sequence>
<dbReference type="RefSeq" id="WP_089304966.1">
    <property type="nucleotide sequence ID" value="NZ_FZOO01000003.1"/>
</dbReference>
<name>A0A239DGJ2_9ACTN</name>
<feature type="chain" id="PRO_5038642084" evidence="1">
    <location>
        <begin position="34"/>
        <end position="111"/>
    </location>
</feature>
<dbReference type="Proteomes" id="UP000198373">
    <property type="component" value="Unassembled WGS sequence"/>
</dbReference>
<reference evidence="3" key="1">
    <citation type="submission" date="2017-06" db="EMBL/GenBank/DDBJ databases">
        <authorList>
            <person name="Varghese N."/>
            <person name="Submissions S."/>
        </authorList>
    </citation>
    <scope>NUCLEOTIDE SEQUENCE [LARGE SCALE GENOMIC DNA]</scope>
    <source>
        <strain evidence="3">DSM 46839</strain>
    </source>
</reference>
<feature type="signal peptide" evidence="1">
    <location>
        <begin position="1"/>
        <end position="33"/>
    </location>
</feature>
<proteinExistence type="predicted"/>